<dbReference type="Proteomes" id="UP000006346">
    <property type="component" value="Chromosome"/>
</dbReference>
<dbReference type="RefSeq" id="WP_014184441.1">
    <property type="nucleotide sequence ID" value="NC_016584.1"/>
</dbReference>
<dbReference type="PATRIC" id="fig|768706.3.peg.2029"/>
<proteinExistence type="predicted"/>
<gene>
    <name evidence="1" type="ordered locus">Desor_2017</name>
</gene>
<dbReference type="STRING" id="768706.Desor_2017"/>
<reference evidence="1 2" key="2">
    <citation type="journal article" date="2012" name="J. Bacteriol.">
        <title>Complete genome sequences of Desulfosporosinus orientis DSM765T, Desulfosporosinus youngiae DSM17734T, Desulfosporosinus meridiei DSM13257T, and Desulfosporosinus acidiphilus DSM22704T.</title>
        <authorList>
            <person name="Pester M."/>
            <person name="Brambilla E."/>
            <person name="Alazard D."/>
            <person name="Rattei T."/>
            <person name="Weinmaier T."/>
            <person name="Han J."/>
            <person name="Lucas S."/>
            <person name="Lapidus A."/>
            <person name="Cheng J.F."/>
            <person name="Goodwin L."/>
            <person name="Pitluck S."/>
            <person name="Peters L."/>
            <person name="Ovchinnikova G."/>
            <person name="Teshima H."/>
            <person name="Detter J.C."/>
            <person name="Han C.S."/>
            <person name="Tapia R."/>
            <person name="Land M.L."/>
            <person name="Hauser L."/>
            <person name="Kyrpides N.C."/>
            <person name="Ivanova N.N."/>
            <person name="Pagani I."/>
            <person name="Huntmann M."/>
            <person name="Wei C.L."/>
            <person name="Davenport K.W."/>
            <person name="Daligault H."/>
            <person name="Chain P.S."/>
            <person name="Chen A."/>
            <person name="Mavromatis K."/>
            <person name="Markowitz V."/>
            <person name="Szeto E."/>
            <person name="Mikhailova N."/>
            <person name="Pati A."/>
            <person name="Wagner M."/>
            <person name="Woyke T."/>
            <person name="Ollivier B."/>
            <person name="Klenk H.P."/>
            <person name="Spring S."/>
            <person name="Loy A."/>
        </authorList>
    </citation>
    <scope>NUCLEOTIDE SEQUENCE [LARGE SCALE GENOMIC DNA]</scope>
    <source>
        <strain evidence="2">ATCC 19365 / DSM 765 / NCIMB 8382 / VKM B-1628</strain>
    </source>
</reference>
<name>G7WF15_DESOD</name>
<reference evidence="2" key="1">
    <citation type="submission" date="2011-11" db="EMBL/GenBank/DDBJ databases">
        <title>Complete sequence of Desulfosporosinus orientis DSM 765.</title>
        <authorList>
            <person name="Lucas S."/>
            <person name="Han J."/>
            <person name="Lapidus A."/>
            <person name="Cheng J.-F."/>
            <person name="Goodwin L."/>
            <person name="Pitluck S."/>
            <person name="Peters L."/>
            <person name="Ovchinnikova G."/>
            <person name="Teshima H."/>
            <person name="Detter J.C."/>
            <person name="Han C."/>
            <person name="Tapia R."/>
            <person name="Land M."/>
            <person name="Hauser L."/>
            <person name="Kyrpides N."/>
            <person name="Ivanova N."/>
            <person name="Pagani I."/>
            <person name="Pester M."/>
            <person name="Spring S."/>
            <person name="Ollivier B."/>
            <person name="Rattei T."/>
            <person name="Klenk H.-P."/>
            <person name="Wagner M."/>
            <person name="Loy A."/>
            <person name="Woyke T."/>
        </authorList>
    </citation>
    <scope>NUCLEOTIDE SEQUENCE [LARGE SCALE GENOMIC DNA]</scope>
    <source>
        <strain evidence="2">ATCC 19365 / DSM 765 / NCIMB 8382 / VKM B-1628</strain>
    </source>
</reference>
<accession>G7WF15</accession>
<evidence type="ECO:0000313" key="2">
    <source>
        <dbReference type="Proteomes" id="UP000006346"/>
    </source>
</evidence>
<evidence type="ECO:0000313" key="1">
    <source>
        <dbReference type="EMBL" id="AET67626.1"/>
    </source>
</evidence>
<dbReference type="AlphaFoldDB" id="G7WF15"/>
<sequence length="58" mass="6667">MKFVTQLKGEDTWQEITLEECLFKTETAGFYTPGTVKKLLEEGHAVDTPWSIFKKAED</sequence>
<dbReference type="KEGG" id="dor:Desor_2017"/>
<keyword evidence="2" id="KW-1185">Reference proteome</keyword>
<dbReference type="HOGENOM" id="CLU_2989332_0_0_9"/>
<dbReference type="EMBL" id="CP003108">
    <property type="protein sequence ID" value="AET67626.1"/>
    <property type="molecule type" value="Genomic_DNA"/>
</dbReference>
<organism evidence="1 2">
    <name type="scientific">Desulfosporosinus orientis (strain ATCC 19365 / DSM 765 / NCIMB 8382 / VKM B-1628 / Singapore I)</name>
    <name type="common">Desulfotomaculum orientis</name>
    <dbReference type="NCBI Taxonomy" id="768706"/>
    <lineage>
        <taxon>Bacteria</taxon>
        <taxon>Bacillati</taxon>
        <taxon>Bacillota</taxon>
        <taxon>Clostridia</taxon>
        <taxon>Eubacteriales</taxon>
        <taxon>Desulfitobacteriaceae</taxon>
        <taxon>Desulfosporosinus</taxon>
    </lineage>
</organism>
<protein>
    <submittedName>
        <fullName evidence="1">Uncharacterized protein</fullName>
    </submittedName>
</protein>